<feature type="region of interest" description="Disordered" evidence="1">
    <location>
        <begin position="98"/>
        <end position="140"/>
    </location>
</feature>
<dbReference type="AlphaFoldDB" id="A0A7W4TMD0"/>
<keyword evidence="2" id="KW-1133">Transmembrane helix</keyword>
<gene>
    <name evidence="4" type="ORF">FHR75_002413</name>
</gene>
<evidence type="ECO:0000256" key="2">
    <source>
        <dbReference type="SAM" id="Phobius"/>
    </source>
</evidence>
<feature type="transmembrane region" description="Helical" evidence="2">
    <location>
        <begin position="72"/>
        <end position="92"/>
    </location>
</feature>
<dbReference type="InterPro" id="IPR008979">
    <property type="entry name" value="Galactose-bd-like_sf"/>
</dbReference>
<reference evidence="4 5" key="2">
    <citation type="submission" date="2020-08" db="EMBL/GenBank/DDBJ databases">
        <authorList>
            <person name="Partida-Martinez L."/>
            <person name="Huntemann M."/>
            <person name="Clum A."/>
            <person name="Wang J."/>
            <person name="Palaniappan K."/>
            <person name="Ritter S."/>
            <person name="Chen I.-M."/>
            <person name="Stamatis D."/>
            <person name="Reddy T."/>
            <person name="O'Malley R."/>
            <person name="Daum C."/>
            <person name="Shapiro N."/>
            <person name="Ivanova N."/>
            <person name="Kyrpides N."/>
            <person name="Woyke T."/>
        </authorList>
    </citation>
    <scope>NUCLEOTIDE SEQUENCE [LARGE SCALE GENOMIC DNA]</scope>
    <source>
        <strain evidence="4 5">AS2.23</strain>
    </source>
</reference>
<dbReference type="Gene3D" id="2.60.120.260">
    <property type="entry name" value="Galactose-binding domain-like"/>
    <property type="match status" value="1"/>
</dbReference>
<evidence type="ECO:0000313" key="4">
    <source>
        <dbReference type="EMBL" id="MBB2901598.1"/>
    </source>
</evidence>
<dbReference type="EMBL" id="JACHVY010000002">
    <property type="protein sequence ID" value="MBB2901598.1"/>
    <property type="molecule type" value="Genomic_DNA"/>
</dbReference>
<dbReference type="InterPro" id="IPR057561">
    <property type="entry name" value="NADase_transloc"/>
</dbReference>
<comment type="caution">
    <text evidence="4">The sequence shown here is derived from an EMBL/GenBank/DDBJ whole genome shotgun (WGS) entry which is preliminary data.</text>
</comment>
<feature type="domain" description="NAD glycohydrolase translocation F5/8 type C" evidence="3">
    <location>
        <begin position="171"/>
        <end position="302"/>
    </location>
</feature>
<reference evidence="4 5" key="1">
    <citation type="submission" date="2020-08" db="EMBL/GenBank/DDBJ databases">
        <title>The Agave Microbiome: Exploring the role of microbial communities in plant adaptations to desert environments.</title>
        <authorList>
            <person name="Partida-Martinez L.P."/>
        </authorList>
    </citation>
    <scope>NUCLEOTIDE SEQUENCE [LARGE SCALE GENOMIC DNA]</scope>
    <source>
        <strain evidence="4 5">AS2.23</strain>
    </source>
</reference>
<feature type="compositionally biased region" description="Low complexity" evidence="1">
    <location>
        <begin position="99"/>
        <end position="134"/>
    </location>
</feature>
<dbReference type="RefSeq" id="WP_183391646.1">
    <property type="nucleotide sequence ID" value="NZ_JACHVY010000002.1"/>
</dbReference>
<keyword evidence="2" id="KW-0472">Membrane</keyword>
<dbReference type="Pfam" id="PF25302">
    <property type="entry name" value="NADase_transloc"/>
    <property type="match status" value="1"/>
</dbReference>
<evidence type="ECO:0000313" key="5">
    <source>
        <dbReference type="Proteomes" id="UP000533269"/>
    </source>
</evidence>
<evidence type="ECO:0000259" key="3">
    <source>
        <dbReference type="Pfam" id="PF25302"/>
    </source>
</evidence>
<organism evidence="4 5">
    <name type="scientific">Kineococcus radiotolerans</name>
    <dbReference type="NCBI Taxonomy" id="131568"/>
    <lineage>
        <taxon>Bacteria</taxon>
        <taxon>Bacillati</taxon>
        <taxon>Actinomycetota</taxon>
        <taxon>Actinomycetes</taxon>
        <taxon>Kineosporiales</taxon>
        <taxon>Kineosporiaceae</taxon>
        <taxon>Kineococcus</taxon>
    </lineage>
</organism>
<dbReference type="SUPFAM" id="SSF49785">
    <property type="entry name" value="Galactose-binding domain-like"/>
    <property type="match status" value="1"/>
</dbReference>
<dbReference type="Proteomes" id="UP000533269">
    <property type="component" value="Unassembled WGS sequence"/>
</dbReference>
<sequence>MTDVSTTTTCPDCHAAMRAADTFCWTCGSPRGTGPAPDRLAVVHHAPAPDPGPSRTERRGTPRRGQDGSGRVVAGVAVAVVAAAAVAGWWLVRPDDDVSTTPVAAPSPSTSSSTSASTPVREVAAATPAPAVAAPVPPPTPEPVYPTGVLTPARVTAPGSSPDSADAGGRTTTYVAANVLDADPSTAWRTEGSAAGSSLTFTFDAPVRVTEVGLINGFAKVDPHDGTDRYPQGRRVLAVTWTFQGPTGPVSVPQRLSDGERDLQRIPVPAVVTSSATLTVDEVSRPGAGRLFDRTAISEVRFTGA</sequence>
<protein>
    <recommendedName>
        <fullName evidence="3">NAD glycohydrolase translocation F5/8 type C domain-containing protein</fullName>
    </recommendedName>
</protein>
<accession>A0A7W4TMD0</accession>
<dbReference type="NCBIfam" id="NF047619">
    <property type="entry name" value="NADase_discoid"/>
    <property type="match status" value="1"/>
</dbReference>
<feature type="compositionally biased region" description="Basic and acidic residues" evidence="1">
    <location>
        <begin position="55"/>
        <end position="66"/>
    </location>
</feature>
<proteinExistence type="predicted"/>
<evidence type="ECO:0000256" key="1">
    <source>
        <dbReference type="SAM" id="MobiDB-lite"/>
    </source>
</evidence>
<name>A0A7W4TMD0_KINRA</name>
<feature type="region of interest" description="Disordered" evidence="1">
    <location>
        <begin position="38"/>
        <end position="70"/>
    </location>
</feature>
<keyword evidence="2" id="KW-0812">Transmembrane</keyword>